<evidence type="ECO:0000256" key="1">
    <source>
        <dbReference type="SAM" id="MobiDB-lite"/>
    </source>
</evidence>
<protein>
    <submittedName>
        <fullName evidence="2">Uncharacterized protein</fullName>
    </submittedName>
</protein>
<name>A0A4Z2HJ82_9TELE</name>
<dbReference type="AlphaFoldDB" id="A0A4Z2HJ82"/>
<proteinExistence type="predicted"/>
<evidence type="ECO:0000313" key="2">
    <source>
        <dbReference type="EMBL" id="TNN65969.1"/>
    </source>
</evidence>
<sequence>MRVLNDSLGKQSKQQWGSPGRLACLLPGEHGCGEGRMFNKNSFRPGILTPGKEKPSVPSKTEWKRGERSEGPLVRVPGVIQSPGCVAGARDLLQENCDCSIKGFSPGLQQEGLLKRRRPPQGSRDPGGLCIGLEQSRSAMLRLDIHVLDPPRQDEEEEPSARAMSPTECFCLLETNFPTEQQDSVKVATSLRKRSCAACSCGRFFSFQYSVA</sequence>
<gene>
    <name evidence="2" type="ORF">EYF80_023842</name>
</gene>
<reference evidence="2 3" key="1">
    <citation type="submission" date="2019-03" db="EMBL/GenBank/DDBJ databases">
        <title>First draft genome of Liparis tanakae, snailfish: a comprehensive survey of snailfish specific genes.</title>
        <authorList>
            <person name="Kim W."/>
            <person name="Song I."/>
            <person name="Jeong J.-H."/>
            <person name="Kim D."/>
            <person name="Kim S."/>
            <person name="Ryu S."/>
            <person name="Song J.Y."/>
            <person name="Lee S.K."/>
        </authorList>
    </citation>
    <scope>NUCLEOTIDE SEQUENCE [LARGE SCALE GENOMIC DNA]</scope>
    <source>
        <tissue evidence="2">Muscle</tissue>
    </source>
</reference>
<feature type="compositionally biased region" description="Basic and acidic residues" evidence="1">
    <location>
        <begin position="51"/>
        <end position="69"/>
    </location>
</feature>
<evidence type="ECO:0000313" key="3">
    <source>
        <dbReference type="Proteomes" id="UP000314294"/>
    </source>
</evidence>
<feature type="region of interest" description="Disordered" evidence="1">
    <location>
        <begin position="43"/>
        <end position="69"/>
    </location>
</feature>
<organism evidence="2 3">
    <name type="scientific">Liparis tanakae</name>
    <name type="common">Tanaka's snailfish</name>
    <dbReference type="NCBI Taxonomy" id="230148"/>
    <lineage>
        <taxon>Eukaryota</taxon>
        <taxon>Metazoa</taxon>
        <taxon>Chordata</taxon>
        <taxon>Craniata</taxon>
        <taxon>Vertebrata</taxon>
        <taxon>Euteleostomi</taxon>
        <taxon>Actinopterygii</taxon>
        <taxon>Neopterygii</taxon>
        <taxon>Teleostei</taxon>
        <taxon>Neoteleostei</taxon>
        <taxon>Acanthomorphata</taxon>
        <taxon>Eupercaria</taxon>
        <taxon>Perciformes</taxon>
        <taxon>Cottioidei</taxon>
        <taxon>Cottales</taxon>
        <taxon>Liparidae</taxon>
        <taxon>Liparis</taxon>
    </lineage>
</organism>
<comment type="caution">
    <text evidence="2">The sequence shown here is derived from an EMBL/GenBank/DDBJ whole genome shotgun (WGS) entry which is preliminary data.</text>
</comment>
<dbReference type="Proteomes" id="UP000314294">
    <property type="component" value="Unassembled WGS sequence"/>
</dbReference>
<keyword evidence="3" id="KW-1185">Reference proteome</keyword>
<dbReference type="EMBL" id="SRLO01000227">
    <property type="protein sequence ID" value="TNN65969.1"/>
    <property type="molecule type" value="Genomic_DNA"/>
</dbReference>
<accession>A0A4Z2HJ82</accession>